<proteinExistence type="predicted"/>
<comment type="caution">
    <text evidence="1">The sequence shown here is derived from an EMBL/GenBank/DDBJ whole genome shotgun (WGS) entry which is preliminary data.</text>
</comment>
<protein>
    <submittedName>
        <fullName evidence="1">Uncharacterized protein</fullName>
    </submittedName>
</protein>
<reference evidence="2" key="1">
    <citation type="journal article" date="2023" name="G3 (Bethesda)">
        <title>Genome assembly and association tests identify interacting loci associated with vigor, precocity, and sex in interspecific pistachio rootstocks.</title>
        <authorList>
            <person name="Palmer W."/>
            <person name="Jacygrad E."/>
            <person name="Sagayaradj S."/>
            <person name="Cavanaugh K."/>
            <person name="Han R."/>
            <person name="Bertier L."/>
            <person name="Beede B."/>
            <person name="Kafkas S."/>
            <person name="Golino D."/>
            <person name="Preece J."/>
            <person name="Michelmore R."/>
        </authorList>
    </citation>
    <scope>NUCLEOTIDE SEQUENCE [LARGE SCALE GENOMIC DNA]</scope>
</reference>
<keyword evidence="2" id="KW-1185">Reference proteome</keyword>
<evidence type="ECO:0000313" key="2">
    <source>
        <dbReference type="Proteomes" id="UP001163603"/>
    </source>
</evidence>
<name>A0ACC0Y9I6_9ROSI</name>
<dbReference type="EMBL" id="CM047743">
    <property type="protein sequence ID" value="KAJ0031047.1"/>
    <property type="molecule type" value="Genomic_DNA"/>
</dbReference>
<evidence type="ECO:0000313" key="1">
    <source>
        <dbReference type="EMBL" id="KAJ0031047.1"/>
    </source>
</evidence>
<organism evidence="1 2">
    <name type="scientific">Pistacia integerrima</name>
    <dbReference type="NCBI Taxonomy" id="434235"/>
    <lineage>
        <taxon>Eukaryota</taxon>
        <taxon>Viridiplantae</taxon>
        <taxon>Streptophyta</taxon>
        <taxon>Embryophyta</taxon>
        <taxon>Tracheophyta</taxon>
        <taxon>Spermatophyta</taxon>
        <taxon>Magnoliopsida</taxon>
        <taxon>eudicotyledons</taxon>
        <taxon>Gunneridae</taxon>
        <taxon>Pentapetalae</taxon>
        <taxon>rosids</taxon>
        <taxon>malvids</taxon>
        <taxon>Sapindales</taxon>
        <taxon>Anacardiaceae</taxon>
        <taxon>Pistacia</taxon>
    </lineage>
</organism>
<sequence>MGSLKTTSFFWTIVLIACAIFPFSTGFPYRSLTKYPPENQYSPGPGTSAPKSSPASWSPAASPDPSWPIPLTPSESSSPWSQLYPPAPSPAKTRPEPSTPEASPSPWSQRYPPPSEFSPIDFSPSLPPLPELAPFLPPLPALPYPEPSSPAPMPSSVTPYPYVEPPPPMPSSMPPSMPYPEPPSQSPIPLSMPPYPSVEPPPPMPSIMPPTMPCPEPPSSMPPYPSVETPPPMPSSMPPTMPYPEPPSPIPYSMPPYPSVETPPPASIPPTMPYPEPPPQSPIPSPVFPPPNGIKGGYWPVWIAQDVPPSAIPMTYFTHLFFAFASINSSTYKLSITKLEDHWMKNFTATLHTQTPPLKAFLSIGGDGISPDTFSKLVNKSENRAIFIESTFQVARKYGFDGLDLSWVFPATKEDMSNLALLFKEWREYAENVSKHSAKPRLLLSAAVYFSPDFFLSDVPRSYPGVAIRDNLDFVNIMNFDYHGSWDTSATAEHALLFDNTSRISTSYGMDAWPMAGVLPEKIVMGLPMYGRTWKLKDPEEHGIGAPAVGVGPGTQGVMSYKEIKEFNEGNDATMVYDNATVSQYSYKGTDWIGYDGPSSIYDKIEYAKRMELLGYFFWVLGNDSDWELSLAGVSLITHQKINILQCLETSAPKSPPASWSPAASPDPSWPIPLTPSESSPPWSQLYPPAPSPAKTSPEPSTPEASPSPSPWSQRYPPASESRTISFPSFIASTSRIASIAIFISTSIIAVFASNVASIAIS</sequence>
<dbReference type="Proteomes" id="UP001163603">
    <property type="component" value="Chromosome 8"/>
</dbReference>
<accession>A0ACC0Y9I6</accession>
<gene>
    <name evidence="1" type="ORF">Pint_14651</name>
</gene>